<dbReference type="Pfam" id="PF01418">
    <property type="entry name" value="HTH_6"/>
    <property type="match status" value="1"/>
</dbReference>
<dbReference type="InterPro" id="IPR009057">
    <property type="entry name" value="Homeodomain-like_sf"/>
</dbReference>
<dbReference type="RefSeq" id="WP_111161169.1">
    <property type="nucleotide sequence ID" value="NZ_PCDP01000036.1"/>
</dbReference>
<keyword evidence="3" id="KW-0804">Transcription</keyword>
<dbReference type="InterPro" id="IPR047640">
    <property type="entry name" value="RpiR-like"/>
</dbReference>
<dbReference type="InterPro" id="IPR035472">
    <property type="entry name" value="RpiR-like_SIS"/>
</dbReference>
<keyword evidence="7" id="KW-1185">Reference proteome</keyword>
<keyword evidence="1" id="KW-0805">Transcription regulation</keyword>
<dbReference type="CDD" id="cd05013">
    <property type="entry name" value="SIS_RpiR"/>
    <property type="match status" value="1"/>
</dbReference>
<dbReference type="Pfam" id="PF01380">
    <property type="entry name" value="SIS"/>
    <property type="match status" value="1"/>
</dbReference>
<evidence type="ECO:0000256" key="2">
    <source>
        <dbReference type="ARBA" id="ARBA00023125"/>
    </source>
</evidence>
<dbReference type="PANTHER" id="PTHR30514">
    <property type="entry name" value="GLUCOKINASE"/>
    <property type="match status" value="1"/>
</dbReference>
<dbReference type="InterPro" id="IPR000281">
    <property type="entry name" value="HTH_RpiR"/>
</dbReference>
<sequence length="270" mass="28463">MANVKAKRNDPGALAYLEASIPDLPTATARAAIYIVENADKVVRFSLKDLSKFSKAGEASIVRLCQLAGFSGFSDFKLALAAELAVRQRQPDIHNTGDGDSLSKLGHELARSIVATVELTEQSVLQKIASRLVLVNRIDLFGSGVSGIIAELFSYRLLRAGLNAHAIRDITLAHEVANGLGPTSAAIAISESGVTANTLDFLRVARSAGAFTVAVTCQARSPLAKHADAVLLMAKLNIPAYGGFINSVPRAVYLAEALAALISPQSDIVE</sequence>
<dbReference type="SUPFAM" id="SSF53697">
    <property type="entry name" value="SIS domain"/>
    <property type="match status" value="1"/>
</dbReference>
<evidence type="ECO:0000256" key="1">
    <source>
        <dbReference type="ARBA" id="ARBA00023015"/>
    </source>
</evidence>
<keyword evidence="2" id="KW-0238">DNA-binding</keyword>
<dbReference type="AlphaFoldDB" id="A0A2W4EP33"/>
<evidence type="ECO:0000313" key="6">
    <source>
        <dbReference type="EMBL" id="PZM12973.1"/>
    </source>
</evidence>
<organism evidence="6 7">
    <name type="scientific">Rhizobium tubonense</name>
    <dbReference type="NCBI Taxonomy" id="484088"/>
    <lineage>
        <taxon>Bacteria</taxon>
        <taxon>Pseudomonadati</taxon>
        <taxon>Pseudomonadota</taxon>
        <taxon>Alphaproteobacteria</taxon>
        <taxon>Hyphomicrobiales</taxon>
        <taxon>Rhizobiaceae</taxon>
        <taxon>Rhizobium/Agrobacterium group</taxon>
        <taxon>Rhizobium</taxon>
    </lineage>
</organism>
<dbReference type="PROSITE" id="PS51464">
    <property type="entry name" value="SIS"/>
    <property type="match status" value="1"/>
</dbReference>
<dbReference type="Gene3D" id="3.40.50.10490">
    <property type="entry name" value="Glucose-6-phosphate isomerase like protein, domain 1"/>
    <property type="match status" value="1"/>
</dbReference>
<evidence type="ECO:0000313" key="7">
    <source>
        <dbReference type="Proteomes" id="UP000248925"/>
    </source>
</evidence>
<evidence type="ECO:0000259" key="4">
    <source>
        <dbReference type="PROSITE" id="PS51071"/>
    </source>
</evidence>
<dbReference type="EMBL" id="PCDP01000036">
    <property type="protein sequence ID" value="PZM12973.1"/>
    <property type="molecule type" value="Genomic_DNA"/>
</dbReference>
<dbReference type="PROSITE" id="PS51071">
    <property type="entry name" value="HTH_RPIR"/>
    <property type="match status" value="1"/>
</dbReference>
<dbReference type="OrthoDB" id="8582409at2"/>
<gene>
    <name evidence="6" type="ORF">CPY51_15710</name>
</gene>
<dbReference type="GO" id="GO:0003677">
    <property type="term" value="F:DNA binding"/>
    <property type="evidence" value="ECO:0007669"/>
    <property type="project" value="UniProtKB-KW"/>
</dbReference>
<dbReference type="PANTHER" id="PTHR30514:SF9">
    <property type="entry name" value="TRANSCRIPTIONAL REGULATOR"/>
    <property type="match status" value="1"/>
</dbReference>
<reference evidence="6 7" key="1">
    <citation type="journal article" date="2018" name="Sci. Rep.">
        <title>Rhizobium tumorigenes sp. nov., a novel plant tumorigenic bacterium isolated from cane gall tumors on thornless blackberry.</title>
        <authorList>
            <person name="Kuzmanovi N."/>
            <person name="Smalla K."/>
            <person name="Gronow S."/>
            <person name="PuBawska J."/>
        </authorList>
    </citation>
    <scope>NUCLEOTIDE SEQUENCE [LARGE SCALE GENOMIC DNA]</scope>
    <source>
        <strain evidence="6 7">CCBAU 85046</strain>
    </source>
</reference>
<protein>
    <submittedName>
        <fullName evidence="6">RpiR family transcriptional regulator</fullName>
    </submittedName>
</protein>
<dbReference type="GO" id="GO:1901135">
    <property type="term" value="P:carbohydrate derivative metabolic process"/>
    <property type="evidence" value="ECO:0007669"/>
    <property type="project" value="InterPro"/>
</dbReference>
<evidence type="ECO:0000256" key="3">
    <source>
        <dbReference type="ARBA" id="ARBA00023163"/>
    </source>
</evidence>
<accession>A0A2W4EP33</accession>
<comment type="caution">
    <text evidence="6">The sequence shown here is derived from an EMBL/GenBank/DDBJ whole genome shotgun (WGS) entry which is preliminary data.</text>
</comment>
<dbReference type="InterPro" id="IPR036388">
    <property type="entry name" value="WH-like_DNA-bd_sf"/>
</dbReference>
<dbReference type="Proteomes" id="UP000248925">
    <property type="component" value="Unassembled WGS sequence"/>
</dbReference>
<evidence type="ECO:0000259" key="5">
    <source>
        <dbReference type="PROSITE" id="PS51464"/>
    </source>
</evidence>
<name>A0A2W4EP33_9HYPH</name>
<dbReference type="Gene3D" id="1.10.10.10">
    <property type="entry name" value="Winged helix-like DNA-binding domain superfamily/Winged helix DNA-binding domain"/>
    <property type="match status" value="1"/>
</dbReference>
<dbReference type="SUPFAM" id="SSF46689">
    <property type="entry name" value="Homeodomain-like"/>
    <property type="match status" value="1"/>
</dbReference>
<dbReference type="GO" id="GO:0097367">
    <property type="term" value="F:carbohydrate derivative binding"/>
    <property type="evidence" value="ECO:0007669"/>
    <property type="project" value="InterPro"/>
</dbReference>
<dbReference type="GO" id="GO:0003700">
    <property type="term" value="F:DNA-binding transcription factor activity"/>
    <property type="evidence" value="ECO:0007669"/>
    <property type="project" value="InterPro"/>
</dbReference>
<proteinExistence type="predicted"/>
<feature type="domain" description="SIS" evidence="5">
    <location>
        <begin position="128"/>
        <end position="270"/>
    </location>
</feature>
<dbReference type="InterPro" id="IPR046348">
    <property type="entry name" value="SIS_dom_sf"/>
</dbReference>
<feature type="domain" description="HTH rpiR-type" evidence="4">
    <location>
        <begin position="11"/>
        <end position="87"/>
    </location>
</feature>
<dbReference type="InterPro" id="IPR001347">
    <property type="entry name" value="SIS_dom"/>
</dbReference>